<name>A0A845DUJ5_9BACI</name>
<organism evidence="1 2">
    <name type="scientific">Halobacillus litoralis</name>
    <dbReference type="NCBI Taxonomy" id="45668"/>
    <lineage>
        <taxon>Bacteria</taxon>
        <taxon>Bacillati</taxon>
        <taxon>Bacillota</taxon>
        <taxon>Bacilli</taxon>
        <taxon>Bacillales</taxon>
        <taxon>Bacillaceae</taxon>
        <taxon>Halobacillus</taxon>
    </lineage>
</organism>
<gene>
    <name evidence="1" type="ORF">GLW04_08855</name>
</gene>
<dbReference type="EMBL" id="WMET01000001">
    <property type="protein sequence ID" value="MYL19992.1"/>
    <property type="molecule type" value="Genomic_DNA"/>
</dbReference>
<protein>
    <submittedName>
        <fullName evidence="1">Uncharacterized protein</fullName>
    </submittedName>
</protein>
<dbReference type="Proteomes" id="UP000460949">
    <property type="component" value="Unassembled WGS sequence"/>
</dbReference>
<comment type="caution">
    <text evidence="1">The sequence shown here is derived from an EMBL/GenBank/DDBJ whole genome shotgun (WGS) entry which is preliminary data.</text>
</comment>
<evidence type="ECO:0000313" key="1">
    <source>
        <dbReference type="EMBL" id="MYL19992.1"/>
    </source>
</evidence>
<proteinExistence type="predicted"/>
<dbReference type="AlphaFoldDB" id="A0A845DUJ5"/>
<reference evidence="1 2" key="1">
    <citation type="submission" date="2019-11" db="EMBL/GenBank/DDBJ databases">
        <title>Genome sequences of 17 halophilic strains isolated from different environments.</title>
        <authorList>
            <person name="Furrow R.E."/>
        </authorList>
    </citation>
    <scope>NUCLEOTIDE SEQUENCE [LARGE SCALE GENOMIC DNA]</scope>
    <source>
        <strain evidence="1 2">22511_23_Filter</strain>
    </source>
</reference>
<evidence type="ECO:0000313" key="2">
    <source>
        <dbReference type="Proteomes" id="UP000460949"/>
    </source>
</evidence>
<accession>A0A845DUJ5</accession>
<sequence>MPTLEYIGETVHEAGSQIRKTGMGCAMAACVEKKKESTGADDGCLPEYEKDCPPSIKDELGEEESFSI</sequence>